<keyword evidence="6 8" id="KW-0275">Fatty acid biosynthesis</keyword>
<evidence type="ECO:0000259" key="9">
    <source>
        <dbReference type="PROSITE" id="PS50968"/>
    </source>
</evidence>
<evidence type="ECO:0000313" key="10">
    <source>
        <dbReference type="EMBL" id="KMT23134.1"/>
    </source>
</evidence>
<dbReference type="GO" id="GO:0006633">
    <property type="term" value="P:fatty acid biosynthetic process"/>
    <property type="evidence" value="ECO:0007669"/>
    <property type="project" value="UniProtKB-UniPathway"/>
</dbReference>
<organism evidence="10 11">
    <name type="scientific">Clostridium cylindrosporum DSM 605</name>
    <dbReference type="NCBI Taxonomy" id="1121307"/>
    <lineage>
        <taxon>Bacteria</taxon>
        <taxon>Bacillati</taxon>
        <taxon>Bacillota</taxon>
        <taxon>Clostridia</taxon>
        <taxon>Eubacteriales</taxon>
        <taxon>Clostridiaceae</taxon>
        <taxon>Clostridium</taxon>
    </lineage>
</organism>
<dbReference type="PRINTS" id="PR01071">
    <property type="entry name" value="ACOABIOTINCC"/>
</dbReference>
<dbReference type="OrthoDB" id="9811735at2"/>
<comment type="pathway">
    <text evidence="1 8">Lipid metabolism; fatty acid biosynthesis.</text>
</comment>
<evidence type="ECO:0000256" key="3">
    <source>
        <dbReference type="ARBA" id="ARBA00022516"/>
    </source>
</evidence>
<evidence type="ECO:0000256" key="8">
    <source>
        <dbReference type="RuleBase" id="RU364072"/>
    </source>
</evidence>
<comment type="caution">
    <text evidence="10">The sequence shown here is derived from an EMBL/GenBank/DDBJ whole genome shotgun (WGS) entry which is preliminary data.</text>
</comment>
<gene>
    <name evidence="10" type="primary">accB</name>
    <name evidence="10" type="ORF">CLCY_6c00150</name>
</gene>
<keyword evidence="7 8" id="KW-0092">Biotin</keyword>
<keyword evidence="4 8" id="KW-0276">Fatty acid metabolism</keyword>
<dbReference type="RefSeq" id="WP_048569221.1">
    <property type="nucleotide sequence ID" value="NZ_LFVU01000002.1"/>
</dbReference>
<dbReference type="GO" id="GO:0003989">
    <property type="term" value="F:acetyl-CoA carboxylase activity"/>
    <property type="evidence" value="ECO:0007669"/>
    <property type="project" value="InterPro"/>
</dbReference>
<evidence type="ECO:0000256" key="4">
    <source>
        <dbReference type="ARBA" id="ARBA00022832"/>
    </source>
</evidence>
<evidence type="ECO:0000256" key="7">
    <source>
        <dbReference type="ARBA" id="ARBA00023267"/>
    </source>
</evidence>
<dbReference type="InterPro" id="IPR001882">
    <property type="entry name" value="Biotin_BS"/>
</dbReference>
<keyword evidence="5 8" id="KW-0443">Lipid metabolism</keyword>
<dbReference type="STRING" id="1121307.CLCY_6c00150"/>
<reference evidence="10 11" key="1">
    <citation type="submission" date="2015-06" db="EMBL/GenBank/DDBJ databases">
        <title>Draft genome sequence of the purine-degrading Clostridium cylindrosporum HC-1 (DSM 605).</title>
        <authorList>
            <person name="Poehlein A."/>
            <person name="Schiel-Bengelsdorf B."/>
            <person name="Bengelsdorf F."/>
            <person name="Daniel R."/>
            <person name="Duerre P."/>
        </authorList>
    </citation>
    <scope>NUCLEOTIDE SEQUENCE [LARGE SCALE GENOMIC DNA]</scope>
    <source>
        <strain evidence="10 11">DSM 605</strain>
    </source>
</reference>
<dbReference type="PATRIC" id="fig|1121307.3.peg.2144"/>
<dbReference type="AlphaFoldDB" id="A0A0J8DFX4"/>
<dbReference type="NCBIfam" id="TIGR00531">
    <property type="entry name" value="BCCP"/>
    <property type="match status" value="1"/>
</dbReference>
<comment type="function">
    <text evidence="8">This protein is a component of the acetyl coenzyme A carboxylase complex; first, biotin carboxylase catalyzes the carboxylation of the carrier protein and then the transcarboxylase transfers the carboxyl group to form malonyl-CoA.</text>
</comment>
<evidence type="ECO:0000313" key="11">
    <source>
        <dbReference type="Proteomes" id="UP000036756"/>
    </source>
</evidence>
<dbReference type="InterPro" id="IPR011053">
    <property type="entry name" value="Single_hybrid_motif"/>
</dbReference>
<proteinExistence type="predicted"/>
<dbReference type="PANTHER" id="PTHR45266:SF3">
    <property type="entry name" value="OXALOACETATE DECARBOXYLASE ALPHA CHAIN"/>
    <property type="match status" value="1"/>
</dbReference>
<dbReference type="Pfam" id="PF00364">
    <property type="entry name" value="Biotin_lipoyl"/>
    <property type="match status" value="1"/>
</dbReference>
<evidence type="ECO:0000256" key="6">
    <source>
        <dbReference type="ARBA" id="ARBA00023160"/>
    </source>
</evidence>
<feature type="domain" description="Lipoyl-binding" evidence="9">
    <location>
        <begin position="77"/>
        <end position="153"/>
    </location>
</feature>
<sequence>MIDYREIEKLIKALDESSLTSLQIAYEGIQINMAKEAKEKVVYVNSSDVTVKEQAEVCTSIATETKEVKVEKRDENIKAIKSPIVGTFYGKPAPDKDAYVTEGSSVKNGQVVCIIEAMKLMNEVKSEFSGEIVKVLVNDGDLIEYGQEIFLVKES</sequence>
<accession>A0A0J8DFX4</accession>
<dbReference type="Gene3D" id="2.40.50.100">
    <property type="match status" value="1"/>
</dbReference>
<evidence type="ECO:0000256" key="2">
    <source>
        <dbReference type="ARBA" id="ARBA00017562"/>
    </source>
</evidence>
<dbReference type="Proteomes" id="UP000036756">
    <property type="component" value="Unassembled WGS sequence"/>
</dbReference>
<dbReference type="SUPFAM" id="SSF51230">
    <property type="entry name" value="Single hybrid motif"/>
    <property type="match status" value="1"/>
</dbReference>
<dbReference type="PANTHER" id="PTHR45266">
    <property type="entry name" value="OXALOACETATE DECARBOXYLASE ALPHA CHAIN"/>
    <property type="match status" value="1"/>
</dbReference>
<dbReference type="UniPathway" id="UPA00094"/>
<dbReference type="InterPro" id="IPR050709">
    <property type="entry name" value="Biotin_Carboxyl_Carrier/Decarb"/>
</dbReference>
<protein>
    <recommendedName>
        <fullName evidence="2 8">Biotin carboxyl carrier protein of acetyl-CoA carboxylase</fullName>
    </recommendedName>
</protein>
<dbReference type="GO" id="GO:0009317">
    <property type="term" value="C:acetyl-CoA carboxylase complex"/>
    <property type="evidence" value="ECO:0007669"/>
    <property type="project" value="InterPro"/>
</dbReference>
<dbReference type="InterPro" id="IPR000089">
    <property type="entry name" value="Biotin_lipoyl"/>
</dbReference>
<dbReference type="PROSITE" id="PS00188">
    <property type="entry name" value="BIOTIN"/>
    <property type="match status" value="1"/>
</dbReference>
<dbReference type="CDD" id="cd06850">
    <property type="entry name" value="biotinyl_domain"/>
    <property type="match status" value="1"/>
</dbReference>
<keyword evidence="3 8" id="KW-0444">Lipid biosynthesis</keyword>
<evidence type="ECO:0000256" key="1">
    <source>
        <dbReference type="ARBA" id="ARBA00005194"/>
    </source>
</evidence>
<keyword evidence="11" id="KW-1185">Reference proteome</keyword>
<dbReference type="InterPro" id="IPR001249">
    <property type="entry name" value="AcCoA_biotinCC"/>
</dbReference>
<name>A0A0J8DFX4_CLOCY</name>
<evidence type="ECO:0000256" key="5">
    <source>
        <dbReference type="ARBA" id="ARBA00023098"/>
    </source>
</evidence>
<dbReference type="PROSITE" id="PS50968">
    <property type="entry name" value="BIOTINYL_LIPOYL"/>
    <property type="match status" value="1"/>
</dbReference>
<dbReference type="EMBL" id="LFVU01000002">
    <property type="protein sequence ID" value="KMT23134.1"/>
    <property type="molecule type" value="Genomic_DNA"/>
</dbReference>